<dbReference type="NCBIfam" id="TIGR01296">
    <property type="entry name" value="asd_B"/>
    <property type="match status" value="1"/>
</dbReference>
<evidence type="ECO:0000256" key="4">
    <source>
        <dbReference type="ARBA" id="ARBA00010584"/>
    </source>
</evidence>
<dbReference type="GO" id="GO:0009097">
    <property type="term" value="P:isoleucine biosynthetic process"/>
    <property type="evidence" value="ECO:0007669"/>
    <property type="project" value="UniProtKB-UniRule"/>
</dbReference>
<dbReference type="GO" id="GO:0009088">
    <property type="term" value="P:threonine biosynthetic process"/>
    <property type="evidence" value="ECO:0007669"/>
    <property type="project" value="UniProtKB-UniRule"/>
</dbReference>
<evidence type="ECO:0000256" key="15">
    <source>
        <dbReference type="HAMAP-Rule" id="MF_02121"/>
    </source>
</evidence>
<dbReference type="GO" id="GO:0004073">
    <property type="term" value="F:aspartate-semialdehyde dehydrogenase activity"/>
    <property type="evidence" value="ECO:0007669"/>
    <property type="project" value="UniProtKB-UniRule"/>
</dbReference>
<evidence type="ECO:0000256" key="6">
    <source>
        <dbReference type="ARBA" id="ARBA00013120"/>
    </source>
</evidence>
<feature type="binding site" evidence="15">
    <location>
        <position position="156"/>
    </location>
    <ligand>
        <name>substrate</name>
    </ligand>
</feature>
<reference evidence="18 19" key="1">
    <citation type="submission" date="2016-11" db="EMBL/GenBank/DDBJ databases">
        <authorList>
            <person name="Manzoor S."/>
        </authorList>
    </citation>
    <scope>NUCLEOTIDE SEQUENCE [LARGE SCALE GENOMIC DNA]</scope>
    <source>
        <strain evidence="18">Clostridium ultunense strain Esp</strain>
    </source>
</reference>
<dbReference type="GO" id="GO:0046983">
    <property type="term" value="F:protein dimerization activity"/>
    <property type="evidence" value="ECO:0007669"/>
    <property type="project" value="InterPro"/>
</dbReference>
<keyword evidence="9 15" id="KW-0521">NADP</keyword>
<feature type="binding site" evidence="15">
    <location>
        <begin position="159"/>
        <end position="160"/>
    </location>
    <ligand>
        <name>NADP(+)</name>
        <dbReference type="ChEBI" id="CHEBI:58349"/>
    </ligand>
</feature>
<evidence type="ECO:0000256" key="14">
    <source>
        <dbReference type="ARBA" id="ARBA00047891"/>
    </source>
</evidence>
<dbReference type="InterPro" id="IPR036291">
    <property type="entry name" value="NAD(P)-bd_dom_sf"/>
</dbReference>
<keyword evidence="10 15" id="KW-0220">Diaminopimelate biosynthesis</keyword>
<dbReference type="Pfam" id="PF02774">
    <property type="entry name" value="Semialdhyde_dhC"/>
    <property type="match status" value="1"/>
</dbReference>
<keyword evidence="7 15" id="KW-0028">Amino-acid biosynthesis</keyword>
<evidence type="ECO:0000256" key="12">
    <source>
        <dbReference type="ARBA" id="ARBA00023154"/>
    </source>
</evidence>
<dbReference type="SUPFAM" id="SSF51735">
    <property type="entry name" value="NAD(P)-binding Rossmann-fold domains"/>
    <property type="match status" value="1"/>
</dbReference>
<dbReference type="InterPro" id="IPR012080">
    <property type="entry name" value="Asp_semialdehyde_DH"/>
</dbReference>
<evidence type="ECO:0000256" key="10">
    <source>
        <dbReference type="ARBA" id="ARBA00022915"/>
    </source>
</evidence>
<dbReference type="Proteomes" id="UP000245423">
    <property type="component" value="Chromosome 1"/>
</dbReference>
<dbReference type="InterPro" id="IPR005986">
    <property type="entry name" value="Asp_semialdehyde_DH_beta"/>
</dbReference>
<dbReference type="GO" id="GO:0019877">
    <property type="term" value="P:diaminopimelate biosynthetic process"/>
    <property type="evidence" value="ECO:0007669"/>
    <property type="project" value="UniProtKB-UniRule"/>
</dbReference>
<keyword evidence="13 15" id="KW-0486">Methionine biosynthesis</keyword>
<gene>
    <name evidence="15 18" type="primary">asd</name>
    <name evidence="18" type="ORF">CUESP1_2784</name>
</gene>
<feature type="binding site" evidence="15">
    <location>
        <position position="234"/>
    </location>
    <ligand>
        <name>substrate</name>
    </ligand>
</feature>
<dbReference type="RefSeq" id="WP_005583391.1">
    <property type="nucleotide sequence ID" value="NZ_LT669839.1"/>
</dbReference>
<dbReference type="GO" id="GO:0051287">
    <property type="term" value="F:NAD binding"/>
    <property type="evidence" value="ECO:0007669"/>
    <property type="project" value="InterPro"/>
</dbReference>
<comment type="caution">
    <text evidence="15">Lacks conserved residue(s) required for the propagation of feature annotation.</text>
</comment>
<dbReference type="Gene3D" id="3.40.50.720">
    <property type="entry name" value="NAD(P)-binding Rossmann-like Domain"/>
    <property type="match status" value="1"/>
</dbReference>
<feature type="binding site" evidence="15">
    <location>
        <position position="314"/>
    </location>
    <ligand>
        <name>NADP(+)</name>
        <dbReference type="ChEBI" id="CHEBI:58349"/>
    </ligand>
</feature>
<dbReference type="PIRSF" id="PIRSF000148">
    <property type="entry name" value="ASA_dh"/>
    <property type="match status" value="1"/>
</dbReference>
<evidence type="ECO:0000256" key="8">
    <source>
        <dbReference type="ARBA" id="ARBA00022697"/>
    </source>
</evidence>
<comment type="pathway">
    <text evidence="1 15">Amino-acid biosynthesis; L-methionine biosynthesis via de novo pathway; L-homoserine from L-aspartate: step 2/3.</text>
</comment>
<dbReference type="OrthoDB" id="9805684at2"/>
<comment type="similarity">
    <text evidence="4 15">Belongs to the aspartate-semialdehyde dehydrogenase family.</text>
</comment>
<evidence type="ECO:0000256" key="2">
    <source>
        <dbReference type="ARBA" id="ARBA00005076"/>
    </source>
</evidence>
<keyword evidence="11 15" id="KW-0560">Oxidoreductase</keyword>
<comment type="catalytic activity">
    <reaction evidence="14 15">
        <text>L-aspartate 4-semialdehyde + phosphate + NADP(+) = 4-phospho-L-aspartate + NADPH + H(+)</text>
        <dbReference type="Rhea" id="RHEA:24284"/>
        <dbReference type="ChEBI" id="CHEBI:15378"/>
        <dbReference type="ChEBI" id="CHEBI:43474"/>
        <dbReference type="ChEBI" id="CHEBI:57535"/>
        <dbReference type="ChEBI" id="CHEBI:57783"/>
        <dbReference type="ChEBI" id="CHEBI:58349"/>
        <dbReference type="ChEBI" id="CHEBI:537519"/>
        <dbReference type="EC" id="1.2.1.11"/>
    </reaction>
</comment>
<dbReference type="SMART" id="SM00859">
    <property type="entry name" value="Semialdhyde_dh"/>
    <property type="match status" value="1"/>
</dbReference>
<dbReference type="EC" id="1.2.1.11" evidence="6 15"/>
<dbReference type="HAMAP" id="MF_02121">
    <property type="entry name" value="ASADH"/>
    <property type="match status" value="1"/>
</dbReference>
<dbReference type="UniPathway" id="UPA00034">
    <property type="reaction ID" value="UER00016"/>
</dbReference>
<feature type="binding site" evidence="15">
    <location>
        <position position="100"/>
    </location>
    <ligand>
        <name>phosphate</name>
        <dbReference type="ChEBI" id="CHEBI:43474"/>
    </ligand>
</feature>
<dbReference type="GO" id="GO:0009089">
    <property type="term" value="P:lysine biosynthetic process via diaminopimelate"/>
    <property type="evidence" value="ECO:0007669"/>
    <property type="project" value="UniProtKB-UniRule"/>
</dbReference>
<accession>M1Z7G0</accession>
<dbReference type="CDD" id="cd02316">
    <property type="entry name" value="VcASADH2_like_N"/>
    <property type="match status" value="1"/>
</dbReference>
<evidence type="ECO:0000256" key="16">
    <source>
        <dbReference type="PIRSR" id="PIRSR000148-1"/>
    </source>
</evidence>
<feature type="active site" description="Proton acceptor" evidence="15 16">
    <location>
        <position position="241"/>
    </location>
</feature>
<dbReference type="PANTHER" id="PTHR46278">
    <property type="entry name" value="DEHYDROGENASE, PUTATIVE-RELATED"/>
    <property type="match status" value="1"/>
</dbReference>
<dbReference type="EMBL" id="LT669839">
    <property type="protein sequence ID" value="SHD78116.1"/>
    <property type="molecule type" value="Genomic_DNA"/>
</dbReference>
<keyword evidence="19" id="KW-1185">Reference proteome</keyword>
<dbReference type="InterPro" id="IPR000534">
    <property type="entry name" value="Semialdehyde_DH_NAD-bd"/>
</dbReference>
<dbReference type="PANTHER" id="PTHR46278:SF2">
    <property type="entry name" value="ASPARTATE-SEMIALDEHYDE DEHYDROGENASE"/>
    <property type="match status" value="1"/>
</dbReference>
<evidence type="ECO:0000256" key="11">
    <source>
        <dbReference type="ARBA" id="ARBA00023002"/>
    </source>
</evidence>
<keyword evidence="8 15" id="KW-0791">Threonine biosynthesis</keyword>
<evidence type="ECO:0000256" key="5">
    <source>
        <dbReference type="ARBA" id="ARBA00011738"/>
    </source>
</evidence>
<dbReference type="UniPathway" id="UPA00051">
    <property type="reaction ID" value="UER00464"/>
</dbReference>
<comment type="pathway">
    <text evidence="2 15">Amino-acid biosynthesis; L-lysine biosynthesis via DAP pathway; (S)-tetrahydrodipicolinate from L-aspartate: step 2/4.</text>
</comment>
<dbReference type="GO" id="GO:0071266">
    <property type="term" value="P:'de novo' L-methionine biosynthetic process"/>
    <property type="evidence" value="ECO:0007669"/>
    <property type="project" value="UniProtKB-UniRule"/>
</dbReference>
<sequence length="336" mass="38072">MRTYNVAIVGPLGVVGEKVRSILIERNFPINKIKFLGTFKNRDKPIYFNDEVILTEVAEEGAFTQIDIAFFCVNSQVSKYLAPIAVKEGAIVIDNSSAWRMEEDVPLIIPEVNPQDLQYHKGIISNPNCSTTQMLVPLKPLHDIYKIKRIVVSTYQSVSGTGKNAIEELYNQALDFCLDKPISNSVYPYQILFNTLPHIDDFLDNGYTKEEMKMVNETRKILDKNIQVTATTVRIPVFNGHSESVNIQTEKPIYLDEVKKILKKAKGVKLIDETKSNLYPMPIFSEGKDDVFVGRIRKDFSIENGLNLWIVSDNLRKGAALNSVQIAEILMDRNLL</sequence>
<name>M1Z7G0_9FIRM</name>
<dbReference type="HOGENOM" id="CLU_049966_0_1_9"/>
<dbReference type="GO" id="GO:0050661">
    <property type="term" value="F:NADP binding"/>
    <property type="evidence" value="ECO:0007669"/>
    <property type="project" value="UniProtKB-UniRule"/>
</dbReference>
<evidence type="ECO:0000313" key="18">
    <source>
        <dbReference type="EMBL" id="SHD78116.1"/>
    </source>
</evidence>
<dbReference type="UniPathway" id="UPA00050">
    <property type="reaction ID" value="UER00463"/>
</dbReference>
<dbReference type="Gene3D" id="3.30.360.10">
    <property type="entry name" value="Dihydrodipicolinate Reductase, domain 2"/>
    <property type="match status" value="1"/>
</dbReference>
<dbReference type="CDD" id="cd18131">
    <property type="entry name" value="ASADH_C_bac_euk_like"/>
    <property type="match status" value="1"/>
</dbReference>
<evidence type="ECO:0000313" key="19">
    <source>
        <dbReference type="Proteomes" id="UP000245423"/>
    </source>
</evidence>
<feature type="active site" description="Acyl-thioester intermediate" evidence="15 16">
    <location>
        <position position="129"/>
    </location>
</feature>
<evidence type="ECO:0000259" key="17">
    <source>
        <dbReference type="SMART" id="SM00859"/>
    </source>
</evidence>
<evidence type="ECO:0000256" key="7">
    <source>
        <dbReference type="ARBA" id="ARBA00022605"/>
    </source>
</evidence>
<evidence type="ECO:0000256" key="1">
    <source>
        <dbReference type="ARBA" id="ARBA00005021"/>
    </source>
</evidence>
<evidence type="ECO:0000256" key="13">
    <source>
        <dbReference type="ARBA" id="ARBA00023167"/>
    </source>
</evidence>
<keyword evidence="12 15" id="KW-0457">Lysine biosynthesis</keyword>
<dbReference type="Pfam" id="PF01118">
    <property type="entry name" value="Semialdhyde_dh"/>
    <property type="match status" value="1"/>
</dbReference>
<evidence type="ECO:0000256" key="3">
    <source>
        <dbReference type="ARBA" id="ARBA00005097"/>
    </source>
</evidence>
<comment type="subunit">
    <text evidence="5 15">Homodimer.</text>
</comment>
<dbReference type="AlphaFoldDB" id="M1Z7G0"/>
<protein>
    <recommendedName>
        <fullName evidence="6 15">Aspartate-semialdehyde dehydrogenase</fullName>
        <shortName evidence="15">ASA dehydrogenase</shortName>
        <shortName evidence="15">ASADH</shortName>
        <ecNumber evidence="6 15">1.2.1.11</ecNumber>
    </recommendedName>
    <alternativeName>
        <fullName evidence="15">Aspartate-beta-semialdehyde dehydrogenase</fullName>
    </alternativeName>
</protein>
<comment type="pathway">
    <text evidence="3 15">Amino-acid biosynthesis; L-threonine biosynthesis; L-threonine from L-aspartate: step 2/5.</text>
</comment>
<feature type="domain" description="Semialdehyde dehydrogenase NAD-binding" evidence="17">
    <location>
        <begin position="5"/>
        <end position="120"/>
    </location>
</feature>
<proteinExistence type="inferred from homology"/>
<evidence type="ECO:0000256" key="9">
    <source>
        <dbReference type="ARBA" id="ARBA00022857"/>
    </source>
</evidence>
<dbReference type="SUPFAM" id="SSF55347">
    <property type="entry name" value="Glyceraldehyde-3-phosphate dehydrogenase-like, C-terminal domain"/>
    <property type="match status" value="1"/>
</dbReference>
<comment type="function">
    <text evidence="15">Catalyzes the NADPH-dependent formation of L-aspartate-semialdehyde (L-ASA) by the reductive dephosphorylation of L-aspartyl-4-phosphate.</text>
</comment>
<dbReference type="InterPro" id="IPR012280">
    <property type="entry name" value="Semialdhyde_DH_dimer_dom"/>
</dbReference>
<dbReference type="NCBIfam" id="NF011456">
    <property type="entry name" value="PRK14874.1"/>
    <property type="match status" value="1"/>
</dbReference>
<organism evidence="18 19">
    <name type="scientific">[Clostridium] ultunense Esp</name>
    <dbReference type="NCBI Taxonomy" id="1288971"/>
    <lineage>
        <taxon>Bacteria</taxon>
        <taxon>Bacillati</taxon>
        <taxon>Bacillota</taxon>
        <taxon>Tissierellia</taxon>
        <taxon>Tissierellales</taxon>
        <taxon>Tepidimicrobiaceae</taxon>
        <taxon>Schnuerera</taxon>
    </lineage>
</organism>